<evidence type="ECO:0000313" key="2">
    <source>
        <dbReference type="EMBL" id="MBM7472705.1"/>
    </source>
</evidence>
<comment type="caution">
    <text evidence="2">The sequence shown here is derived from an EMBL/GenBank/DDBJ whole genome shotgun (WGS) entry which is preliminary data.</text>
</comment>
<feature type="region of interest" description="Disordered" evidence="1">
    <location>
        <begin position="104"/>
        <end position="128"/>
    </location>
</feature>
<dbReference type="EMBL" id="JAFBBU010000001">
    <property type="protein sequence ID" value="MBM7472705.1"/>
    <property type="molecule type" value="Genomic_DNA"/>
</dbReference>
<protein>
    <submittedName>
        <fullName evidence="2">Uncharacterized protein</fullName>
    </submittedName>
</protein>
<name>A0ABS2L6H6_9MICO</name>
<organism evidence="2 3">
    <name type="scientific">Subtercola frigoramans</name>
    <dbReference type="NCBI Taxonomy" id="120298"/>
    <lineage>
        <taxon>Bacteria</taxon>
        <taxon>Bacillati</taxon>
        <taxon>Actinomycetota</taxon>
        <taxon>Actinomycetes</taxon>
        <taxon>Micrococcales</taxon>
        <taxon>Microbacteriaceae</taxon>
        <taxon>Subtercola</taxon>
    </lineage>
</organism>
<dbReference type="Proteomes" id="UP000776164">
    <property type="component" value="Unassembled WGS sequence"/>
</dbReference>
<sequence length="128" mass="14396">MAGRREVAVQRPIKASEHEIFFGSVAAERGWMDVKSNAKNALADAFDYLTVHPAQYDPDRCYQLRGDLSTVVVDGVSLPQWQYKVTDGARLWYAVDEPNMKSKKPGRVIITRASAGHPNETDSKKNFR</sequence>
<dbReference type="RefSeq" id="WP_205109653.1">
    <property type="nucleotide sequence ID" value="NZ_BAAAHT010000002.1"/>
</dbReference>
<accession>A0ABS2L6H6</accession>
<reference evidence="2 3" key="1">
    <citation type="submission" date="2021-01" db="EMBL/GenBank/DDBJ databases">
        <title>Sequencing the genomes of 1000 actinobacteria strains.</title>
        <authorList>
            <person name="Klenk H.-P."/>
        </authorList>
    </citation>
    <scope>NUCLEOTIDE SEQUENCE [LARGE SCALE GENOMIC DNA]</scope>
    <source>
        <strain evidence="2 3">DSM 13057</strain>
    </source>
</reference>
<proteinExistence type="predicted"/>
<keyword evidence="3" id="KW-1185">Reference proteome</keyword>
<evidence type="ECO:0000256" key="1">
    <source>
        <dbReference type="SAM" id="MobiDB-lite"/>
    </source>
</evidence>
<gene>
    <name evidence="2" type="ORF">JOE66_002339</name>
</gene>
<feature type="compositionally biased region" description="Basic and acidic residues" evidence="1">
    <location>
        <begin position="119"/>
        <end position="128"/>
    </location>
</feature>
<evidence type="ECO:0000313" key="3">
    <source>
        <dbReference type="Proteomes" id="UP000776164"/>
    </source>
</evidence>